<name>A0A1F5YTZ7_9BACT</name>
<dbReference type="AlphaFoldDB" id="A0A1F5YTZ7"/>
<dbReference type="PROSITE" id="PS51084">
    <property type="entry name" value="HIT_2"/>
    <property type="match status" value="1"/>
</dbReference>
<comment type="caution">
    <text evidence="3">The sequence shown here is derived from an EMBL/GenBank/DDBJ whole genome shotgun (WGS) entry which is preliminary data.</text>
</comment>
<proteinExistence type="predicted"/>
<evidence type="ECO:0000313" key="4">
    <source>
        <dbReference type="Proteomes" id="UP000179129"/>
    </source>
</evidence>
<organism evidence="3 4">
    <name type="scientific">Candidatus Glassbacteria bacterium RIFCSPLOWO2_12_FULL_58_11</name>
    <dbReference type="NCBI Taxonomy" id="1817867"/>
    <lineage>
        <taxon>Bacteria</taxon>
        <taxon>Candidatus Glassiibacteriota</taxon>
    </lineage>
</organism>
<evidence type="ECO:0000313" key="3">
    <source>
        <dbReference type="EMBL" id="OGG03447.1"/>
    </source>
</evidence>
<dbReference type="Pfam" id="PF01230">
    <property type="entry name" value="HIT"/>
    <property type="match status" value="1"/>
</dbReference>
<dbReference type="SUPFAM" id="SSF54197">
    <property type="entry name" value="HIT-like"/>
    <property type="match status" value="1"/>
</dbReference>
<dbReference type="STRING" id="1817867.A3F83_16130"/>
<sequence length="163" mass="18617">MKIERNLIIPGKLAYVRGKKPDVPCILCAIRDHDPQVTRLELFRDELLLISLNLYPYNPGHLMVFPLRHLTDIREMSEPEVLAMHRLTGRAMAALDEVFQPSGFNIGYNVGATSGASIQHIHCHIVPRHRHEIGLLEMISEGSRVLVEDPRETLEKLHKVFSR</sequence>
<dbReference type="InterPro" id="IPR036265">
    <property type="entry name" value="HIT-like_sf"/>
</dbReference>
<protein>
    <recommendedName>
        <fullName evidence="2">HIT domain-containing protein</fullName>
    </recommendedName>
</protein>
<evidence type="ECO:0000256" key="1">
    <source>
        <dbReference type="PROSITE-ProRule" id="PRU00464"/>
    </source>
</evidence>
<reference evidence="3 4" key="1">
    <citation type="journal article" date="2016" name="Nat. Commun.">
        <title>Thousands of microbial genomes shed light on interconnected biogeochemical processes in an aquifer system.</title>
        <authorList>
            <person name="Anantharaman K."/>
            <person name="Brown C.T."/>
            <person name="Hug L.A."/>
            <person name="Sharon I."/>
            <person name="Castelle C.J."/>
            <person name="Probst A.J."/>
            <person name="Thomas B.C."/>
            <person name="Singh A."/>
            <person name="Wilkins M.J."/>
            <person name="Karaoz U."/>
            <person name="Brodie E.L."/>
            <person name="Williams K.H."/>
            <person name="Hubbard S.S."/>
            <person name="Banfield J.F."/>
        </authorList>
    </citation>
    <scope>NUCLEOTIDE SEQUENCE [LARGE SCALE GENOMIC DNA]</scope>
</reference>
<dbReference type="EMBL" id="MFIX01000143">
    <property type="protein sequence ID" value="OGG03447.1"/>
    <property type="molecule type" value="Genomic_DNA"/>
</dbReference>
<dbReference type="InterPro" id="IPR011146">
    <property type="entry name" value="HIT-like"/>
</dbReference>
<dbReference type="Gene3D" id="3.30.428.10">
    <property type="entry name" value="HIT-like"/>
    <property type="match status" value="1"/>
</dbReference>
<feature type="short sequence motif" description="Histidine triad motif" evidence="1">
    <location>
        <begin position="120"/>
        <end position="124"/>
    </location>
</feature>
<dbReference type="InterPro" id="IPR052908">
    <property type="entry name" value="AP-4-A_phosphorylase"/>
</dbReference>
<dbReference type="GO" id="GO:0003824">
    <property type="term" value="F:catalytic activity"/>
    <property type="evidence" value="ECO:0007669"/>
    <property type="project" value="InterPro"/>
</dbReference>
<feature type="domain" description="HIT" evidence="2">
    <location>
        <begin position="26"/>
        <end position="135"/>
    </location>
</feature>
<dbReference type="Proteomes" id="UP000179129">
    <property type="component" value="Unassembled WGS sequence"/>
</dbReference>
<dbReference type="PANTHER" id="PTHR42997">
    <property type="entry name" value="HIT FAMILY HYDROLASE"/>
    <property type="match status" value="1"/>
</dbReference>
<accession>A0A1F5YTZ7</accession>
<gene>
    <name evidence="3" type="ORF">A3F83_16130</name>
</gene>
<evidence type="ECO:0000259" key="2">
    <source>
        <dbReference type="PROSITE" id="PS51084"/>
    </source>
</evidence>
<dbReference type="PANTHER" id="PTHR42997:SF1">
    <property type="entry name" value="AP-4-A PHOSPHORYLASE"/>
    <property type="match status" value="1"/>
</dbReference>